<dbReference type="Gene3D" id="1.10.150.240">
    <property type="entry name" value="Putative phosphatase, domain 2"/>
    <property type="match status" value="1"/>
</dbReference>
<dbReference type="STRING" id="1182545.A0A072PPN0"/>
<reference evidence="1 2" key="1">
    <citation type="submission" date="2013-03" db="EMBL/GenBank/DDBJ databases">
        <title>The Genome Sequence of Exophiala aquamarina CBS 119918.</title>
        <authorList>
            <consortium name="The Broad Institute Genomics Platform"/>
            <person name="Cuomo C."/>
            <person name="de Hoog S."/>
            <person name="Gorbushina A."/>
            <person name="Walker B."/>
            <person name="Young S.K."/>
            <person name="Zeng Q."/>
            <person name="Gargeya S."/>
            <person name="Fitzgerald M."/>
            <person name="Haas B."/>
            <person name="Abouelleil A."/>
            <person name="Allen A.W."/>
            <person name="Alvarado L."/>
            <person name="Arachchi H.M."/>
            <person name="Berlin A.M."/>
            <person name="Chapman S.B."/>
            <person name="Gainer-Dewar J."/>
            <person name="Goldberg J."/>
            <person name="Griggs A."/>
            <person name="Gujja S."/>
            <person name="Hansen M."/>
            <person name="Howarth C."/>
            <person name="Imamovic A."/>
            <person name="Ireland A."/>
            <person name="Larimer J."/>
            <person name="McCowan C."/>
            <person name="Murphy C."/>
            <person name="Pearson M."/>
            <person name="Poon T.W."/>
            <person name="Priest M."/>
            <person name="Roberts A."/>
            <person name="Saif S."/>
            <person name="Shea T."/>
            <person name="Sisk P."/>
            <person name="Sykes S."/>
            <person name="Wortman J."/>
            <person name="Nusbaum C."/>
            <person name="Birren B."/>
        </authorList>
    </citation>
    <scope>NUCLEOTIDE SEQUENCE [LARGE SCALE GENOMIC DNA]</scope>
    <source>
        <strain evidence="1 2">CBS 119918</strain>
    </source>
</reference>
<evidence type="ECO:0000313" key="2">
    <source>
        <dbReference type="Proteomes" id="UP000027920"/>
    </source>
</evidence>
<dbReference type="PANTHER" id="PTHR43481:SF4">
    <property type="entry name" value="GLYCEROL-1-PHOSPHATE PHOSPHOHYDROLASE 1-RELATED"/>
    <property type="match status" value="1"/>
</dbReference>
<name>A0A072PPN0_9EURO</name>
<dbReference type="Proteomes" id="UP000027920">
    <property type="component" value="Unassembled WGS sequence"/>
</dbReference>
<keyword evidence="2" id="KW-1185">Reference proteome</keyword>
<dbReference type="HOGENOM" id="CLU_133367_0_0_1"/>
<dbReference type="OrthoDB" id="40579at2759"/>
<dbReference type="Gene3D" id="3.40.50.1000">
    <property type="entry name" value="HAD superfamily/HAD-like"/>
    <property type="match status" value="1"/>
</dbReference>
<comment type="caution">
    <text evidence="1">The sequence shown here is derived from an EMBL/GenBank/DDBJ whole genome shotgun (WGS) entry which is preliminary data.</text>
</comment>
<dbReference type="EMBL" id="AMGV01000001">
    <property type="protein sequence ID" value="KEF62079.1"/>
    <property type="molecule type" value="Genomic_DNA"/>
</dbReference>
<accession>A0A072PPN0</accession>
<dbReference type="Pfam" id="PF13419">
    <property type="entry name" value="HAD_2"/>
    <property type="match status" value="1"/>
</dbReference>
<proteinExistence type="predicted"/>
<evidence type="ECO:0000313" key="1">
    <source>
        <dbReference type="EMBL" id="KEF62079.1"/>
    </source>
</evidence>
<dbReference type="AlphaFoldDB" id="A0A072PPN0"/>
<dbReference type="GO" id="GO:0050308">
    <property type="term" value="F:sugar-phosphatase activity"/>
    <property type="evidence" value="ECO:0007669"/>
    <property type="project" value="TreeGrafter"/>
</dbReference>
<dbReference type="GeneID" id="25275003"/>
<gene>
    <name evidence="1" type="ORF">A1O9_00051</name>
</gene>
<organism evidence="1 2">
    <name type="scientific">Exophiala aquamarina CBS 119918</name>
    <dbReference type="NCBI Taxonomy" id="1182545"/>
    <lineage>
        <taxon>Eukaryota</taxon>
        <taxon>Fungi</taxon>
        <taxon>Dikarya</taxon>
        <taxon>Ascomycota</taxon>
        <taxon>Pezizomycotina</taxon>
        <taxon>Eurotiomycetes</taxon>
        <taxon>Chaetothyriomycetidae</taxon>
        <taxon>Chaetothyriales</taxon>
        <taxon>Herpotrichiellaceae</taxon>
        <taxon>Exophiala</taxon>
    </lineage>
</organism>
<dbReference type="RefSeq" id="XP_013264669.1">
    <property type="nucleotide sequence ID" value="XM_013409215.1"/>
</dbReference>
<dbReference type="VEuPathDB" id="FungiDB:A1O9_00051"/>
<dbReference type="SUPFAM" id="SSF56784">
    <property type="entry name" value="HAD-like"/>
    <property type="match status" value="1"/>
</dbReference>
<dbReference type="InterPro" id="IPR023198">
    <property type="entry name" value="PGP-like_dom2"/>
</dbReference>
<dbReference type="InterPro" id="IPR051806">
    <property type="entry name" value="HAD-like_SPP"/>
</dbReference>
<dbReference type="InterPro" id="IPR041492">
    <property type="entry name" value="HAD_2"/>
</dbReference>
<dbReference type="PANTHER" id="PTHR43481">
    <property type="entry name" value="FRUCTOSE-1-PHOSPHATE PHOSPHATASE"/>
    <property type="match status" value="1"/>
</dbReference>
<protein>
    <submittedName>
        <fullName evidence="1">Glycerol 3-phosphatase 1</fullName>
    </submittedName>
</protein>
<sequence length="171" mass="19179">MALSGFNTPISRSETPLLSEVRFRRQTCKITVSGILSDMDGTLIDSTNAIVKHWERIGQTYGIDPKVILATSHGRRSIDVFQTIDPANANWDFVRQMEGEIPTLFGNDAEEILGARQLFSTLELLDLKWAIVTSGTRPLVEGWLKVLKLLEPEYMITAEDETNGKPDPEPY</sequence>
<dbReference type="InterPro" id="IPR036412">
    <property type="entry name" value="HAD-like_sf"/>
</dbReference>
<dbReference type="InterPro" id="IPR023214">
    <property type="entry name" value="HAD_sf"/>
</dbReference>